<evidence type="ECO:0000256" key="3">
    <source>
        <dbReference type="ARBA" id="ARBA00022801"/>
    </source>
</evidence>
<keyword evidence="3 6" id="KW-0378">Hydrolase</keyword>
<gene>
    <name evidence="8" type="ORF">WA026_005167</name>
</gene>
<dbReference type="EC" id="3.1.1.-" evidence="6"/>
<dbReference type="PROSITE" id="PS00941">
    <property type="entry name" value="CARBOXYLESTERASE_B_2"/>
    <property type="match status" value="2"/>
</dbReference>
<dbReference type="InterPro" id="IPR019826">
    <property type="entry name" value="Carboxylesterase_B_AS"/>
</dbReference>
<feature type="signal peptide" evidence="6">
    <location>
        <begin position="1"/>
        <end position="18"/>
    </location>
</feature>
<dbReference type="InterPro" id="IPR029058">
    <property type="entry name" value="AB_hydrolase_fold"/>
</dbReference>
<evidence type="ECO:0000313" key="9">
    <source>
        <dbReference type="Proteomes" id="UP001431783"/>
    </source>
</evidence>
<dbReference type="PANTHER" id="PTHR43142">
    <property type="entry name" value="CARBOXYLIC ESTER HYDROLASE"/>
    <property type="match status" value="1"/>
</dbReference>
<dbReference type="GO" id="GO:0052689">
    <property type="term" value="F:carboxylic ester hydrolase activity"/>
    <property type="evidence" value="ECO:0007669"/>
    <property type="project" value="UniProtKB-KW"/>
</dbReference>
<dbReference type="SUPFAM" id="SSF53474">
    <property type="entry name" value="alpha/beta-Hydrolases"/>
    <property type="match status" value="2"/>
</dbReference>
<dbReference type="FunFam" id="3.40.50.1820:FF:000092">
    <property type="entry name" value="Carboxylic ester hydrolase"/>
    <property type="match status" value="1"/>
</dbReference>
<dbReference type="AlphaFoldDB" id="A0AAW1UL45"/>
<evidence type="ECO:0000256" key="6">
    <source>
        <dbReference type="RuleBase" id="RU361235"/>
    </source>
</evidence>
<sequence>MMHFKLFLLLFFFKDSLEVAPHVEISSGEIEGLVDKSVTGRQFYSFEGIPYAEPPIGENRFKPPVPKKPWKGCLKANTQYACIQEQDFIPSSDGKQSIIGSEDCLFVNVYTPKLDGNLDVLVYIHGGAFVLGFSGMIQPHILMDRNVVLVSLNYRLGALGFLSTEDDILPGNDGMRDQILALKWIRENIKLFGGNPNSITISGTSAGGASVHFHTLSPKSKGLFHRAISSSGCMLNPWTILESPRQKTKELARMVGCEMEDSKKIVDCLRERSAKQIVAAVSKFQPWEHTPFSPLAPVVDEWSSDPVLPEHPYKLLKEKKVNDVPWILAQMAVEGHCSGFGYYSEKNLKHLDEHWNDLMPHVLHYNFTVKLSDLKTIGEKMKKEYIGDEPLTLKNLNKLLTLIGDRLFNSDFDKAVRLHAAAIKSPVYYYWFNYRGAHSVSELFTKTNDDLGASHGDDLLYISNGLFDSLSTESDKAMVKVMLDMYLSFAKEGKPKINKVEWTPVSKNVEDEIRYLKMDSPTAIFDEKIKEFGNRKFWDSLPLQENENFIKDSLEVAPHVEIPSGEIVGFIDKSITGRQFYSFEGIPYAEPPIGENRFKPPVPKKPWKGCLKANTQYTCIQDQSLIFPSEAKQRIQGSEDCLYVNVYTPKLNGNFDVLVYIHGGAFVLGSNDMIAPDI</sequence>
<dbReference type="PANTHER" id="PTHR43142:SF1">
    <property type="entry name" value="CARBOXYLIC ESTER HYDROLASE"/>
    <property type="match status" value="1"/>
</dbReference>
<comment type="similarity">
    <text evidence="1 6">Belongs to the type-B carboxylesterase/lipase family.</text>
</comment>
<dbReference type="EMBL" id="JARQZJ010000092">
    <property type="protein sequence ID" value="KAK9884217.1"/>
    <property type="molecule type" value="Genomic_DNA"/>
</dbReference>
<keyword evidence="2" id="KW-0719">Serine esterase</keyword>
<evidence type="ECO:0000256" key="2">
    <source>
        <dbReference type="ARBA" id="ARBA00022487"/>
    </source>
</evidence>
<organism evidence="8 9">
    <name type="scientific">Henosepilachna vigintioctopunctata</name>
    <dbReference type="NCBI Taxonomy" id="420089"/>
    <lineage>
        <taxon>Eukaryota</taxon>
        <taxon>Metazoa</taxon>
        <taxon>Ecdysozoa</taxon>
        <taxon>Arthropoda</taxon>
        <taxon>Hexapoda</taxon>
        <taxon>Insecta</taxon>
        <taxon>Pterygota</taxon>
        <taxon>Neoptera</taxon>
        <taxon>Endopterygota</taxon>
        <taxon>Coleoptera</taxon>
        <taxon>Polyphaga</taxon>
        <taxon>Cucujiformia</taxon>
        <taxon>Coccinelloidea</taxon>
        <taxon>Coccinellidae</taxon>
        <taxon>Epilachninae</taxon>
        <taxon>Epilachnini</taxon>
        <taxon>Henosepilachna</taxon>
    </lineage>
</organism>
<comment type="caution">
    <text evidence="8">The sequence shown here is derived from an EMBL/GenBank/DDBJ whole genome shotgun (WGS) entry which is preliminary data.</text>
</comment>
<keyword evidence="9" id="KW-1185">Reference proteome</keyword>
<reference evidence="8 9" key="1">
    <citation type="submission" date="2023-03" db="EMBL/GenBank/DDBJ databases">
        <title>Genome insight into feeding habits of ladybird beetles.</title>
        <authorList>
            <person name="Li H.-S."/>
            <person name="Huang Y.-H."/>
            <person name="Pang H."/>
        </authorList>
    </citation>
    <scope>NUCLEOTIDE SEQUENCE [LARGE SCALE GENOMIC DNA]</scope>
    <source>
        <strain evidence="8">SYSU_2023b</strain>
        <tissue evidence="8">Whole body</tissue>
    </source>
</reference>
<evidence type="ECO:0000259" key="7">
    <source>
        <dbReference type="Pfam" id="PF00135"/>
    </source>
</evidence>
<dbReference type="PROSITE" id="PS00122">
    <property type="entry name" value="CARBOXYLESTERASE_B_1"/>
    <property type="match status" value="1"/>
</dbReference>
<feature type="domain" description="Carboxylesterase type B" evidence="7">
    <location>
        <begin position="21"/>
        <end position="523"/>
    </location>
</feature>
<protein>
    <recommendedName>
        <fullName evidence="6">Carboxylic ester hydrolase</fullName>
        <ecNumber evidence="6">3.1.1.-</ecNumber>
    </recommendedName>
</protein>
<keyword evidence="5" id="KW-0325">Glycoprotein</keyword>
<evidence type="ECO:0000256" key="1">
    <source>
        <dbReference type="ARBA" id="ARBA00005964"/>
    </source>
</evidence>
<evidence type="ECO:0000256" key="5">
    <source>
        <dbReference type="ARBA" id="ARBA00023180"/>
    </source>
</evidence>
<feature type="domain" description="Carboxylesterase type B" evidence="7">
    <location>
        <begin position="558"/>
        <end position="676"/>
    </location>
</feature>
<keyword evidence="4" id="KW-1015">Disulfide bond</keyword>
<dbReference type="InterPro" id="IPR002018">
    <property type="entry name" value="CarbesteraseB"/>
</dbReference>
<accession>A0AAW1UL45</accession>
<name>A0AAW1UL45_9CUCU</name>
<dbReference type="Gene3D" id="3.40.50.1820">
    <property type="entry name" value="alpha/beta hydrolase"/>
    <property type="match status" value="2"/>
</dbReference>
<proteinExistence type="inferred from homology"/>
<evidence type="ECO:0000256" key="4">
    <source>
        <dbReference type="ARBA" id="ARBA00023157"/>
    </source>
</evidence>
<dbReference type="Pfam" id="PF00135">
    <property type="entry name" value="COesterase"/>
    <property type="match status" value="2"/>
</dbReference>
<keyword evidence="6" id="KW-0732">Signal</keyword>
<evidence type="ECO:0000313" key="8">
    <source>
        <dbReference type="EMBL" id="KAK9884217.1"/>
    </source>
</evidence>
<dbReference type="InterPro" id="IPR019819">
    <property type="entry name" value="Carboxylesterase_B_CS"/>
</dbReference>
<dbReference type="Proteomes" id="UP001431783">
    <property type="component" value="Unassembled WGS sequence"/>
</dbReference>
<feature type="chain" id="PRO_5043092106" description="Carboxylic ester hydrolase" evidence="6">
    <location>
        <begin position="19"/>
        <end position="678"/>
    </location>
</feature>